<dbReference type="GO" id="GO:0005634">
    <property type="term" value="C:nucleus"/>
    <property type="evidence" value="ECO:0007669"/>
    <property type="project" value="TreeGrafter"/>
</dbReference>
<feature type="domain" description="Zinc finger ZPR1-type" evidence="5">
    <location>
        <begin position="264"/>
        <end position="425"/>
    </location>
</feature>
<dbReference type="InterPro" id="IPR042451">
    <property type="entry name" value="ZPR1_A/B_dom"/>
</dbReference>
<keyword evidence="2" id="KW-0479">Metal-binding</keyword>
<evidence type="ECO:0000313" key="7">
    <source>
        <dbReference type="Proteomes" id="UP000265515"/>
    </source>
</evidence>
<dbReference type="OMA" id="KCTFDQN"/>
<sequence>MSFERPHCGEGNKEIQFAGQLQSHGCQYKLSISPGASFEEDMKRQVVKSDSAAIYIPKLEFEIPPASHKGSLSTIERILRRAGDGLRESQDELQKIDPSVVDAIDAFLGKLDTCVQGNSAFTVILDDPAGNSFIENPRAPTKDPLMSVTHYERSKEQTRAVGFLTDDMVSGEQGGAFRLEAEQVCAMSNRDGTESVGGAAGAESGGVASSTAAVMKYVHVGTCRPHEDVGAVAANRAIAHITNEDMFAAIFKYSAPEEVMVFPSTCGACAVPCETRMFAFIIPYFKEVIAMASTCDVCGYRISELKPGGAIPEKGRTITVRIKDEEDLKRDVIKSNIVCFQIPELELELSPRTLGGLVTTVEGFLTQISEHLKSVHGFSFRDSAQESQKQRWEDFGRRLRDLLTLAKMPSTLILDDLLANSFIAPVTDAMADDKRLAIEEFERTYEQNGELGLTEMDTSAADAAYHSSKE</sequence>
<dbReference type="Pfam" id="PF22794">
    <property type="entry name" value="jr-ZPR1"/>
    <property type="match status" value="2"/>
</dbReference>
<dbReference type="InterPro" id="IPR042452">
    <property type="entry name" value="ZPR1_Znf1/2"/>
</dbReference>
<dbReference type="EMBL" id="BFEA01000130">
    <property type="protein sequence ID" value="GBG70440.1"/>
    <property type="molecule type" value="Genomic_DNA"/>
</dbReference>
<dbReference type="SMART" id="SM00709">
    <property type="entry name" value="Zpr1"/>
    <property type="match status" value="2"/>
</dbReference>
<keyword evidence="4" id="KW-0862">Zinc</keyword>
<dbReference type="InterPro" id="IPR056180">
    <property type="entry name" value="ZPR1_jr_dom"/>
</dbReference>
<keyword evidence="7" id="KW-1185">Reference proteome</keyword>
<dbReference type="Proteomes" id="UP000265515">
    <property type="component" value="Unassembled WGS sequence"/>
</dbReference>
<organism evidence="6 7">
    <name type="scientific">Chara braunii</name>
    <name type="common">Braun's stonewort</name>
    <dbReference type="NCBI Taxonomy" id="69332"/>
    <lineage>
        <taxon>Eukaryota</taxon>
        <taxon>Viridiplantae</taxon>
        <taxon>Streptophyta</taxon>
        <taxon>Charophyceae</taxon>
        <taxon>Charales</taxon>
        <taxon>Characeae</taxon>
        <taxon>Chara</taxon>
    </lineage>
</organism>
<dbReference type="FunFam" id="2.20.25.420:FF:000002">
    <property type="entry name" value="Zinc finger protein ZPR1"/>
    <property type="match status" value="1"/>
</dbReference>
<keyword evidence="3" id="KW-0863">Zinc-finger</keyword>
<evidence type="ECO:0000256" key="1">
    <source>
        <dbReference type="ARBA" id="ARBA00008354"/>
    </source>
</evidence>
<dbReference type="GO" id="GO:0008270">
    <property type="term" value="F:zinc ion binding"/>
    <property type="evidence" value="ECO:0007669"/>
    <property type="project" value="UniProtKB-KW"/>
</dbReference>
<dbReference type="NCBIfam" id="TIGR00310">
    <property type="entry name" value="ZPR1_znf"/>
    <property type="match status" value="1"/>
</dbReference>
<accession>A0A388KK53</accession>
<dbReference type="Gene3D" id="2.60.120.1040">
    <property type="entry name" value="ZPR1, A/B domain"/>
    <property type="match status" value="2"/>
</dbReference>
<dbReference type="Pfam" id="PF03367">
    <property type="entry name" value="Zn_ribbon_ZPR1"/>
    <property type="match status" value="1"/>
</dbReference>
<name>A0A388KK53_CHABU</name>
<dbReference type="InterPro" id="IPR040141">
    <property type="entry name" value="ZPR1"/>
</dbReference>
<comment type="caution">
    <text evidence="6">The sequence shown here is derived from an EMBL/GenBank/DDBJ whole genome shotgun (WGS) entry which is preliminary data.</text>
</comment>
<dbReference type="Gramene" id="GBG70440">
    <property type="protein sequence ID" value="GBG70440"/>
    <property type="gene ID" value="CBR_g6568"/>
</dbReference>
<dbReference type="Gene3D" id="2.20.25.420">
    <property type="entry name" value="ZPR1, zinc finger domain"/>
    <property type="match status" value="1"/>
</dbReference>
<evidence type="ECO:0000256" key="3">
    <source>
        <dbReference type="ARBA" id="ARBA00022771"/>
    </source>
</evidence>
<evidence type="ECO:0000259" key="5">
    <source>
        <dbReference type="SMART" id="SM00709"/>
    </source>
</evidence>
<dbReference type="PANTHER" id="PTHR10876">
    <property type="entry name" value="ZINC FINGER PROTEIN ZPR1"/>
    <property type="match status" value="1"/>
</dbReference>
<gene>
    <name evidence="6" type="ORF">CBR_g6568</name>
</gene>
<comment type="similarity">
    <text evidence="1">Belongs to the ZPR1 family.</text>
</comment>
<dbReference type="FunFam" id="2.60.120.1040:FF:000001">
    <property type="entry name" value="Zinc finger protein ZPR1"/>
    <property type="match status" value="1"/>
</dbReference>
<dbReference type="AlphaFoldDB" id="A0A388KK53"/>
<evidence type="ECO:0000313" key="6">
    <source>
        <dbReference type="EMBL" id="GBG70440.1"/>
    </source>
</evidence>
<dbReference type="PANTHER" id="PTHR10876:SF0">
    <property type="entry name" value="ZINC FINGER PROTEIN ZPR1"/>
    <property type="match status" value="1"/>
</dbReference>
<protein>
    <recommendedName>
        <fullName evidence="5">Zinc finger ZPR1-type domain-containing protein</fullName>
    </recommendedName>
</protein>
<feature type="domain" description="Zinc finger ZPR1-type" evidence="5">
    <location>
        <begin position="1"/>
        <end position="136"/>
    </location>
</feature>
<proteinExistence type="inferred from homology"/>
<reference evidence="6 7" key="1">
    <citation type="journal article" date="2018" name="Cell">
        <title>The Chara Genome: Secondary Complexity and Implications for Plant Terrestrialization.</title>
        <authorList>
            <person name="Nishiyama T."/>
            <person name="Sakayama H."/>
            <person name="Vries J.D."/>
            <person name="Buschmann H."/>
            <person name="Saint-Marcoux D."/>
            <person name="Ullrich K.K."/>
            <person name="Haas F.B."/>
            <person name="Vanderstraeten L."/>
            <person name="Becker D."/>
            <person name="Lang D."/>
            <person name="Vosolsobe S."/>
            <person name="Rombauts S."/>
            <person name="Wilhelmsson P.K.I."/>
            <person name="Janitza P."/>
            <person name="Kern R."/>
            <person name="Heyl A."/>
            <person name="Rumpler F."/>
            <person name="Villalobos L.I.A.C."/>
            <person name="Clay J.M."/>
            <person name="Skokan R."/>
            <person name="Toyoda A."/>
            <person name="Suzuki Y."/>
            <person name="Kagoshima H."/>
            <person name="Schijlen E."/>
            <person name="Tajeshwar N."/>
            <person name="Catarino B."/>
            <person name="Hetherington A.J."/>
            <person name="Saltykova A."/>
            <person name="Bonnot C."/>
            <person name="Breuninger H."/>
            <person name="Symeonidi A."/>
            <person name="Radhakrishnan G.V."/>
            <person name="Van Nieuwerburgh F."/>
            <person name="Deforce D."/>
            <person name="Chang C."/>
            <person name="Karol K.G."/>
            <person name="Hedrich R."/>
            <person name="Ulvskov P."/>
            <person name="Glockner G."/>
            <person name="Delwiche C.F."/>
            <person name="Petrasek J."/>
            <person name="Van de Peer Y."/>
            <person name="Friml J."/>
            <person name="Beilby M."/>
            <person name="Dolan L."/>
            <person name="Kohara Y."/>
            <person name="Sugano S."/>
            <person name="Fujiyama A."/>
            <person name="Delaux P.-M."/>
            <person name="Quint M."/>
            <person name="TheiBen G."/>
            <person name="Hagemann M."/>
            <person name="Harholt J."/>
            <person name="Dunand C."/>
            <person name="Zachgo S."/>
            <person name="Langdale J."/>
            <person name="Maumus F."/>
            <person name="Straeten D.V.D."/>
            <person name="Gould S.B."/>
            <person name="Rensing S.A."/>
        </authorList>
    </citation>
    <scope>NUCLEOTIDE SEQUENCE [LARGE SCALE GENOMIC DNA]</scope>
    <source>
        <strain evidence="6 7">S276</strain>
    </source>
</reference>
<evidence type="ECO:0000256" key="4">
    <source>
        <dbReference type="ARBA" id="ARBA00022833"/>
    </source>
</evidence>
<dbReference type="STRING" id="69332.A0A388KK53"/>
<dbReference type="InterPro" id="IPR004457">
    <property type="entry name" value="Znf_ZPR1"/>
</dbReference>
<evidence type="ECO:0000256" key="2">
    <source>
        <dbReference type="ARBA" id="ARBA00022723"/>
    </source>
</evidence>
<dbReference type="OrthoDB" id="308464at2759"/>